<accession>A0A4R5BP19</accession>
<comment type="similarity">
    <text evidence="2">Belongs to the acyl-CoA dehydrogenase family.</text>
</comment>
<reference evidence="8 9" key="1">
    <citation type="submission" date="2019-03" db="EMBL/GenBank/DDBJ databases">
        <title>Draft genome sequences of novel Actinobacteria.</title>
        <authorList>
            <person name="Sahin N."/>
            <person name="Ay H."/>
            <person name="Saygin H."/>
        </authorList>
    </citation>
    <scope>NUCLEOTIDE SEQUENCE [LARGE SCALE GENOMIC DNA]</scope>
    <source>
        <strain evidence="8 9">DSM 45941</strain>
    </source>
</reference>
<evidence type="ECO:0000256" key="1">
    <source>
        <dbReference type="ARBA" id="ARBA00001974"/>
    </source>
</evidence>
<dbReference type="OrthoDB" id="4367481at2"/>
<evidence type="ECO:0000313" key="8">
    <source>
        <dbReference type="EMBL" id="TDD87176.1"/>
    </source>
</evidence>
<gene>
    <name evidence="8" type="ORF">E1293_08295</name>
</gene>
<evidence type="ECO:0000256" key="5">
    <source>
        <dbReference type="ARBA" id="ARBA00023002"/>
    </source>
</evidence>
<proteinExistence type="inferred from homology"/>
<name>A0A4R5BP19_9ACTN</name>
<organism evidence="8 9">
    <name type="scientific">Actinomadura darangshiensis</name>
    <dbReference type="NCBI Taxonomy" id="705336"/>
    <lineage>
        <taxon>Bacteria</taxon>
        <taxon>Bacillati</taxon>
        <taxon>Actinomycetota</taxon>
        <taxon>Actinomycetes</taxon>
        <taxon>Streptosporangiales</taxon>
        <taxon>Thermomonosporaceae</taxon>
        <taxon>Actinomadura</taxon>
    </lineage>
</organism>
<dbReference type="Gene3D" id="1.10.540.10">
    <property type="entry name" value="Acyl-CoA dehydrogenase/oxidase, N-terminal domain"/>
    <property type="match status" value="1"/>
</dbReference>
<evidence type="ECO:0000256" key="4">
    <source>
        <dbReference type="ARBA" id="ARBA00022827"/>
    </source>
</evidence>
<evidence type="ECO:0000259" key="7">
    <source>
        <dbReference type="Pfam" id="PF02771"/>
    </source>
</evidence>
<dbReference type="InterPro" id="IPR036250">
    <property type="entry name" value="AcylCo_DH-like_C"/>
</dbReference>
<dbReference type="GO" id="GO:0050660">
    <property type="term" value="F:flavin adenine dinucleotide binding"/>
    <property type="evidence" value="ECO:0007669"/>
    <property type="project" value="InterPro"/>
</dbReference>
<feature type="domain" description="Acyl-CoA dehydrogenase/oxidase N-terminal" evidence="7">
    <location>
        <begin position="35"/>
        <end position="101"/>
    </location>
</feature>
<dbReference type="Pfam" id="PF00441">
    <property type="entry name" value="Acyl-CoA_dh_1"/>
    <property type="match status" value="1"/>
</dbReference>
<dbReference type="InterPro" id="IPR009100">
    <property type="entry name" value="AcylCoA_DH/oxidase_NM_dom_sf"/>
</dbReference>
<dbReference type="Proteomes" id="UP000295578">
    <property type="component" value="Unassembled WGS sequence"/>
</dbReference>
<dbReference type="InterPro" id="IPR037069">
    <property type="entry name" value="AcylCoA_DH/ox_N_sf"/>
</dbReference>
<comment type="cofactor">
    <cofactor evidence="1">
        <name>FAD</name>
        <dbReference type="ChEBI" id="CHEBI:57692"/>
    </cofactor>
</comment>
<protein>
    <submittedName>
        <fullName evidence="8">Acyl-CoA dehydrogenase</fullName>
    </submittedName>
</protein>
<dbReference type="InterPro" id="IPR009075">
    <property type="entry name" value="AcylCo_DH/oxidase_C"/>
</dbReference>
<evidence type="ECO:0000256" key="2">
    <source>
        <dbReference type="ARBA" id="ARBA00009347"/>
    </source>
</evidence>
<feature type="domain" description="Acyl-CoA dehydrogenase/oxidase C-terminal" evidence="6">
    <location>
        <begin position="248"/>
        <end position="359"/>
    </location>
</feature>
<keyword evidence="3" id="KW-0285">Flavoprotein</keyword>
<keyword evidence="5" id="KW-0560">Oxidoreductase</keyword>
<dbReference type="AlphaFoldDB" id="A0A4R5BP19"/>
<dbReference type="SUPFAM" id="SSF47203">
    <property type="entry name" value="Acyl-CoA dehydrogenase C-terminal domain-like"/>
    <property type="match status" value="1"/>
</dbReference>
<sequence length="379" mass="40061">MRSRSPSWPTGYWGCRARGNDARRTTVHDGAVEAELRREVRKARAAGPVAARIATGADPRLARRWRRLGLLHAGLPESLGGAGGDPALAFAVAEECARDLLTPCSQLTGLWAVRTLAALAGDSEAARAELARVLEGDVPAVCWPGGAGRGPEVHWRSGRLSGRLSAVAPCSTPPRLLLVAPGEDNGVRIGLVELDRAEFDQAGRLDVTGIDPTRPAAVLALSEAPVRELGDVAPGEARRLRAFWLLVAAADCLGAMHGNLELATAHVRAREAFGRPIGAFQAVRHRCVDLYVDVEMKRAAVAGAGAAWARGDEDALADALVAVSHAADAQVRVAESAVLLHGALGFAYECDAQFYLRRAYGVQASLPSVRDLRIELATA</sequence>
<dbReference type="GO" id="GO:0003995">
    <property type="term" value="F:acyl-CoA dehydrogenase activity"/>
    <property type="evidence" value="ECO:0007669"/>
    <property type="project" value="TreeGrafter"/>
</dbReference>
<comment type="caution">
    <text evidence="8">The sequence shown here is derived from an EMBL/GenBank/DDBJ whole genome shotgun (WGS) entry which is preliminary data.</text>
</comment>
<keyword evidence="4" id="KW-0274">FAD</keyword>
<dbReference type="PANTHER" id="PTHR43884:SF20">
    <property type="entry name" value="ACYL-COA DEHYDROGENASE FADE28"/>
    <property type="match status" value="1"/>
</dbReference>
<evidence type="ECO:0000256" key="3">
    <source>
        <dbReference type="ARBA" id="ARBA00022630"/>
    </source>
</evidence>
<dbReference type="SUPFAM" id="SSF56645">
    <property type="entry name" value="Acyl-CoA dehydrogenase NM domain-like"/>
    <property type="match status" value="1"/>
</dbReference>
<dbReference type="Pfam" id="PF02771">
    <property type="entry name" value="Acyl-CoA_dh_N"/>
    <property type="match status" value="1"/>
</dbReference>
<dbReference type="EMBL" id="SMKY01000025">
    <property type="protein sequence ID" value="TDD87176.1"/>
    <property type="molecule type" value="Genomic_DNA"/>
</dbReference>
<dbReference type="Gene3D" id="1.20.140.10">
    <property type="entry name" value="Butyryl-CoA Dehydrogenase, subunit A, domain 3"/>
    <property type="match status" value="1"/>
</dbReference>
<evidence type="ECO:0000259" key="6">
    <source>
        <dbReference type="Pfam" id="PF00441"/>
    </source>
</evidence>
<dbReference type="PANTHER" id="PTHR43884">
    <property type="entry name" value="ACYL-COA DEHYDROGENASE"/>
    <property type="match status" value="1"/>
</dbReference>
<dbReference type="InterPro" id="IPR013786">
    <property type="entry name" value="AcylCoA_DH/ox_N"/>
</dbReference>
<keyword evidence="9" id="KW-1185">Reference proteome</keyword>
<evidence type="ECO:0000313" key="9">
    <source>
        <dbReference type="Proteomes" id="UP000295578"/>
    </source>
</evidence>